<organism evidence="3 4">
    <name type="scientific">Chitinophaga lutea</name>
    <dbReference type="NCBI Taxonomy" id="2488634"/>
    <lineage>
        <taxon>Bacteria</taxon>
        <taxon>Pseudomonadati</taxon>
        <taxon>Bacteroidota</taxon>
        <taxon>Chitinophagia</taxon>
        <taxon>Chitinophagales</taxon>
        <taxon>Chitinophagaceae</taxon>
        <taxon>Chitinophaga</taxon>
    </lineage>
</organism>
<dbReference type="Proteomes" id="UP000278351">
    <property type="component" value="Unassembled WGS sequence"/>
</dbReference>
<keyword evidence="1" id="KW-0812">Transmembrane</keyword>
<accession>A0A3N4Q049</accession>
<dbReference type="PROSITE" id="PS51725">
    <property type="entry name" value="ABM"/>
    <property type="match status" value="1"/>
</dbReference>
<comment type="caution">
    <text evidence="3">The sequence shown here is derived from an EMBL/GenBank/DDBJ whole genome shotgun (WGS) entry which is preliminary data.</text>
</comment>
<dbReference type="Gene3D" id="3.30.70.100">
    <property type="match status" value="1"/>
</dbReference>
<keyword evidence="1" id="KW-0472">Membrane</keyword>
<dbReference type="InterPro" id="IPR050744">
    <property type="entry name" value="AI-2_Isomerase_LsrG"/>
</dbReference>
<dbReference type="SUPFAM" id="SSF54909">
    <property type="entry name" value="Dimeric alpha+beta barrel"/>
    <property type="match status" value="1"/>
</dbReference>
<dbReference type="OrthoDB" id="9812754at2"/>
<keyword evidence="3" id="KW-0560">Oxidoreductase</keyword>
<dbReference type="AlphaFoldDB" id="A0A3N4Q049"/>
<evidence type="ECO:0000313" key="4">
    <source>
        <dbReference type="Proteomes" id="UP000278351"/>
    </source>
</evidence>
<keyword evidence="1" id="KW-1133">Transmembrane helix</keyword>
<dbReference type="EMBL" id="RPDH01000001">
    <property type="protein sequence ID" value="RPE12549.1"/>
    <property type="molecule type" value="Genomic_DNA"/>
</dbReference>
<evidence type="ECO:0000313" key="3">
    <source>
        <dbReference type="EMBL" id="RPE12549.1"/>
    </source>
</evidence>
<dbReference type="InterPro" id="IPR007138">
    <property type="entry name" value="ABM_dom"/>
</dbReference>
<keyword evidence="4" id="KW-1185">Reference proteome</keyword>
<sequence>MRLKLCNIVPGEEHPVTSKMCFHMVQPKGIFHFLIVSGIAIMLAACNAAKAPQKPGKVRLAKIVVDSAQLENYKTLLKEEIEASIAKEAGVLTLYAVFEKERPTHLTILEIYATEEAYQAHLKTTHFLKYKNGTAHMVRELELVETDPLVPELKIK</sequence>
<protein>
    <submittedName>
        <fullName evidence="3">Antibiotic biosynthesis monooxygenase</fullName>
    </submittedName>
</protein>
<dbReference type="PANTHER" id="PTHR33336:SF3">
    <property type="entry name" value="ABM DOMAIN-CONTAINING PROTEIN"/>
    <property type="match status" value="1"/>
</dbReference>
<evidence type="ECO:0000259" key="2">
    <source>
        <dbReference type="PROSITE" id="PS51725"/>
    </source>
</evidence>
<feature type="transmembrane region" description="Helical" evidence="1">
    <location>
        <begin position="30"/>
        <end position="49"/>
    </location>
</feature>
<proteinExistence type="predicted"/>
<dbReference type="PANTHER" id="PTHR33336">
    <property type="entry name" value="QUINOL MONOOXYGENASE YGIN-RELATED"/>
    <property type="match status" value="1"/>
</dbReference>
<dbReference type="InterPro" id="IPR011008">
    <property type="entry name" value="Dimeric_a/b-barrel"/>
</dbReference>
<dbReference type="Pfam" id="PF03992">
    <property type="entry name" value="ABM"/>
    <property type="match status" value="1"/>
</dbReference>
<name>A0A3N4Q049_9BACT</name>
<reference evidence="3 4" key="1">
    <citation type="submission" date="2018-11" db="EMBL/GenBank/DDBJ databases">
        <title>Chitinophaga lutea sp.nov., isolate from arsenic contaminated soil.</title>
        <authorList>
            <person name="Zong Y."/>
        </authorList>
    </citation>
    <scope>NUCLEOTIDE SEQUENCE [LARGE SCALE GENOMIC DNA]</scope>
    <source>
        <strain evidence="3 4">ZY74</strain>
    </source>
</reference>
<dbReference type="GO" id="GO:0004497">
    <property type="term" value="F:monooxygenase activity"/>
    <property type="evidence" value="ECO:0007669"/>
    <property type="project" value="UniProtKB-KW"/>
</dbReference>
<gene>
    <name evidence="3" type="ORF">EGT74_03065</name>
</gene>
<feature type="domain" description="ABM" evidence="2">
    <location>
        <begin position="57"/>
        <end position="147"/>
    </location>
</feature>
<evidence type="ECO:0000256" key="1">
    <source>
        <dbReference type="SAM" id="Phobius"/>
    </source>
</evidence>
<keyword evidence="3" id="KW-0503">Monooxygenase</keyword>